<feature type="compositionally biased region" description="Polar residues" evidence="1">
    <location>
        <begin position="61"/>
        <end position="75"/>
    </location>
</feature>
<sequence length="272" mass="30447">MADLTNSDSRHHLSVTTPPQISKAGSGSENPIPLSPQWLLPKPGESKPGMLTGEKPPSPNPSFGSRSDTMKSSGNGEEIHDTQKKKDVFRPSLMDMETGGRRERWRDEERDTNSSGRKDRWRDGDKELGDPRRMDRRTENSSAKHFGEARRAPPERWTDSSNRESNYDQRRESKWNTRWGPDDKEGKVCMTSGQSLAEMAACILIKDEKDGDLYRPWRSNSSQARGRGDPSHNQTLAASKHVPAHSSSWGRGENTPPTFLLVVEGLALVEAL</sequence>
<feature type="compositionally biased region" description="Basic and acidic residues" evidence="1">
    <location>
        <begin position="145"/>
        <end position="187"/>
    </location>
</feature>
<evidence type="ECO:0000256" key="1">
    <source>
        <dbReference type="SAM" id="MobiDB-lite"/>
    </source>
</evidence>
<dbReference type="STRING" id="2094558.A0A314Z4Y1"/>
<proteinExistence type="predicted"/>
<feature type="compositionally biased region" description="Polar residues" evidence="1">
    <location>
        <begin position="14"/>
        <end position="29"/>
    </location>
</feature>
<feature type="compositionally biased region" description="Basic and acidic residues" evidence="1">
    <location>
        <begin position="77"/>
        <end position="89"/>
    </location>
</feature>
<dbReference type="OrthoDB" id="6415790at2759"/>
<gene>
    <name evidence="2" type="ORF">Pyn_34305</name>
</gene>
<keyword evidence="3" id="KW-1185">Reference proteome</keyword>
<feature type="region of interest" description="Disordered" evidence="1">
    <location>
        <begin position="1"/>
        <end position="187"/>
    </location>
</feature>
<accession>A0A314Z4Y1</accession>
<evidence type="ECO:0000313" key="3">
    <source>
        <dbReference type="Proteomes" id="UP000250321"/>
    </source>
</evidence>
<dbReference type="EMBL" id="PJQY01000291">
    <property type="protein sequence ID" value="PQQ13623.1"/>
    <property type="molecule type" value="Genomic_DNA"/>
</dbReference>
<protein>
    <submittedName>
        <fullName evidence="2">Uncharacterized protein</fullName>
    </submittedName>
</protein>
<dbReference type="PANTHER" id="PTHR47471">
    <property type="entry name" value="GYF DOMAIN-CONTAINING PROTEIN"/>
    <property type="match status" value="1"/>
</dbReference>
<feature type="region of interest" description="Disordered" evidence="1">
    <location>
        <begin position="213"/>
        <end position="256"/>
    </location>
</feature>
<feature type="compositionally biased region" description="Basic and acidic residues" evidence="1">
    <location>
        <begin position="98"/>
        <end position="139"/>
    </location>
</feature>
<name>A0A314Z4Y1_PRUYE</name>
<comment type="caution">
    <text evidence="2">The sequence shown here is derived from an EMBL/GenBank/DDBJ whole genome shotgun (WGS) entry which is preliminary data.</text>
</comment>
<evidence type="ECO:0000313" key="2">
    <source>
        <dbReference type="EMBL" id="PQQ13623.1"/>
    </source>
</evidence>
<dbReference type="PANTHER" id="PTHR47471:SF1">
    <property type="entry name" value="PROTEIN ESSENTIAL FOR POTEXVIRUS ACCUMULATION 1"/>
    <property type="match status" value="1"/>
</dbReference>
<dbReference type="Proteomes" id="UP000250321">
    <property type="component" value="Unassembled WGS sequence"/>
</dbReference>
<reference evidence="2 3" key="1">
    <citation type="submission" date="2018-02" db="EMBL/GenBank/DDBJ databases">
        <title>Draft genome of wild Prunus yedoensis var. nudiflora.</title>
        <authorList>
            <person name="Baek S."/>
            <person name="Kim J.-H."/>
            <person name="Choi K."/>
            <person name="Kim G.-B."/>
            <person name="Cho A."/>
            <person name="Jang H."/>
            <person name="Shin C.-H."/>
            <person name="Yu H.-J."/>
            <person name="Mun J.-H."/>
        </authorList>
    </citation>
    <scope>NUCLEOTIDE SEQUENCE [LARGE SCALE GENOMIC DNA]</scope>
    <source>
        <strain evidence="3">cv. Jeju island</strain>
        <tissue evidence="2">Leaf</tissue>
    </source>
</reference>
<organism evidence="2 3">
    <name type="scientific">Prunus yedoensis var. nudiflora</name>
    <dbReference type="NCBI Taxonomy" id="2094558"/>
    <lineage>
        <taxon>Eukaryota</taxon>
        <taxon>Viridiplantae</taxon>
        <taxon>Streptophyta</taxon>
        <taxon>Embryophyta</taxon>
        <taxon>Tracheophyta</taxon>
        <taxon>Spermatophyta</taxon>
        <taxon>Magnoliopsida</taxon>
        <taxon>eudicotyledons</taxon>
        <taxon>Gunneridae</taxon>
        <taxon>Pentapetalae</taxon>
        <taxon>rosids</taxon>
        <taxon>fabids</taxon>
        <taxon>Rosales</taxon>
        <taxon>Rosaceae</taxon>
        <taxon>Amygdaloideae</taxon>
        <taxon>Amygdaleae</taxon>
        <taxon>Prunus</taxon>
    </lineage>
</organism>
<dbReference type="AlphaFoldDB" id="A0A314Z4Y1"/>